<sequence length="618" mass="66906">MRTLWQIIAGIFRWTWRLLNFIRELILNLFLVLLILVGVGIYLSFQSSTTPTVPARGALLVDLSGVVVDQPSMNNKVRQWGRELLGASSNRLQENSLFDVVDSIRKAKDDKNITGMVLQLNDFAGADQPSLQYIGKALREFRDSGKPIFAIGDSYNQTQYYLASYANKVYLSPQGAVDLHGFATNNLYYKSLLEMLKVTTHIFRVGTYKSAVEPLIRDDMSPAAREADSRWIGGLWQNYLDTVAANRQLTPQQLFPGAAGVLTGLQAAGGDTARYALDNKLVDELASRTAIENQLVKTFGWDKQANDFNAISIYDYQPKPAADQGGKIAVIFANGAIMDGQQTPGSVGGDTTADELRQARLDPAIKAVVFRVNSPGGSVSASEVIRSELAAVRAAGKPVVVSMGGMAASGGYWVSTPADYIIASPSTLTGSIGIFGIINTYEQTLDSIGVHTDGVATSPLADIAVTKALPPEFAQMMQLNIENGYQNFIGLVAKARKMTPQQVDHIAQGHVWLGSDAKANGLVDQLGDFDDAVKKAAELAKLKQWQLNWFVDTPSLTDMVLGQFGVSIHAMLPAAVQAVLPAPLASVAMAVKEQPGLFNNLNDPQNRYAICLTCGEVR</sequence>
<dbReference type="GO" id="GO:0016020">
    <property type="term" value="C:membrane"/>
    <property type="evidence" value="ECO:0007669"/>
    <property type="project" value="UniProtKB-SubCell"/>
</dbReference>
<dbReference type="InterPro" id="IPR004634">
    <property type="entry name" value="Pept_S49_pIV"/>
</dbReference>
<dbReference type="EC" id="3.4.21.-" evidence="10"/>
<evidence type="ECO:0000256" key="7">
    <source>
        <dbReference type="PIRSR" id="PIRSR001217-1"/>
    </source>
</evidence>
<dbReference type="InterPro" id="IPR029045">
    <property type="entry name" value="ClpP/crotonase-like_dom_sf"/>
</dbReference>
<feature type="domain" description="Peptidase S49" evidence="9">
    <location>
        <begin position="141"/>
        <end position="292"/>
    </location>
</feature>
<dbReference type="PIRSF" id="PIRSF001217">
    <property type="entry name" value="Protease_4_SppA"/>
    <property type="match status" value="1"/>
</dbReference>
<dbReference type="InterPro" id="IPR047272">
    <property type="entry name" value="S49_SppA_C"/>
</dbReference>
<dbReference type="InterPro" id="IPR002142">
    <property type="entry name" value="Peptidase_S49"/>
</dbReference>
<name>A0A240C532_SERFI</name>
<dbReference type="CDD" id="cd07023">
    <property type="entry name" value="S49_Sppa_N_C"/>
    <property type="match status" value="1"/>
</dbReference>
<comment type="subcellular location">
    <subcellularLocation>
        <location evidence="1">Membrane</location>
    </subcellularLocation>
</comment>
<dbReference type="OrthoDB" id="9764363at2"/>
<dbReference type="SUPFAM" id="SSF52096">
    <property type="entry name" value="ClpP/crotonase"/>
    <property type="match status" value="2"/>
</dbReference>
<dbReference type="PANTHER" id="PTHR33209:SF1">
    <property type="entry name" value="PEPTIDASE S49 DOMAIN-CONTAINING PROTEIN"/>
    <property type="match status" value="1"/>
</dbReference>
<keyword evidence="4 10" id="KW-0378">Hydrolase</keyword>
<evidence type="ECO:0000256" key="8">
    <source>
        <dbReference type="SAM" id="Phobius"/>
    </source>
</evidence>
<dbReference type="Gene3D" id="3.90.226.10">
    <property type="entry name" value="2-enoyl-CoA Hydratase, Chain A, domain 1"/>
    <property type="match status" value="3"/>
</dbReference>
<evidence type="ECO:0000256" key="3">
    <source>
        <dbReference type="ARBA" id="ARBA00022670"/>
    </source>
</evidence>
<feature type="domain" description="Peptidase S49" evidence="9">
    <location>
        <begin position="393"/>
        <end position="543"/>
    </location>
</feature>
<feature type="transmembrane region" description="Helical" evidence="8">
    <location>
        <begin position="21"/>
        <end position="45"/>
    </location>
</feature>
<keyword evidence="5" id="KW-0720">Serine protease</keyword>
<dbReference type="RefSeq" id="WP_061794506.1">
    <property type="nucleotide sequence ID" value="NZ_CABITV010000001.1"/>
</dbReference>
<keyword evidence="6 8" id="KW-0472">Membrane</keyword>
<feature type="active site" description="Nucleophile" evidence="7">
    <location>
        <position position="409"/>
    </location>
</feature>
<feature type="active site" description="Proton donor/acceptor" evidence="7">
    <location>
        <position position="209"/>
    </location>
</feature>
<dbReference type="NCBIfam" id="TIGR00705">
    <property type="entry name" value="SppA_67K"/>
    <property type="match status" value="1"/>
</dbReference>
<dbReference type="EMBL" id="LT906479">
    <property type="protein sequence ID" value="SNW02403.1"/>
    <property type="molecule type" value="Genomic_DNA"/>
</dbReference>
<gene>
    <name evidence="10" type="primary">sppA</name>
    <name evidence="10" type="ORF">SAMEA4384070_02767</name>
</gene>
<dbReference type="AlphaFoldDB" id="A0A240C532"/>
<evidence type="ECO:0000313" key="10">
    <source>
        <dbReference type="EMBL" id="SNW02403.1"/>
    </source>
</evidence>
<dbReference type="CDD" id="cd07018">
    <property type="entry name" value="S49_SppA_67K_type"/>
    <property type="match status" value="1"/>
</dbReference>
<reference evidence="10 11" key="1">
    <citation type="submission" date="2017-06" db="EMBL/GenBank/DDBJ databases">
        <authorList>
            <consortium name="Pathogen Informatics"/>
        </authorList>
    </citation>
    <scope>NUCLEOTIDE SEQUENCE [LARGE SCALE GENOMIC DNA]</scope>
    <source>
        <strain evidence="10 11">NCTC12148</strain>
    </source>
</reference>
<evidence type="ECO:0000256" key="2">
    <source>
        <dbReference type="ARBA" id="ARBA00008683"/>
    </source>
</evidence>
<dbReference type="GO" id="GO:0008236">
    <property type="term" value="F:serine-type peptidase activity"/>
    <property type="evidence" value="ECO:0007669"/>
    <property type="project" value="UniProtKB-KW"/>
</dbReference>
<keyword evidence="11" id="KW-1185">Reference proteome</keyword>
<dbReference type="InterPro" id="IPR004635">
    <property type="entry name" value="Pept_S49_SppA"/>
</dbReference>
<dbReference type="PANTHER" id="PTHR33209">
    <property type="entry name" value="PROTEASE 4"/>
    <property type="match status" value="1"/>
</dbReference>
<organism evidence="10 11">
    <name type="scientific">Serratia ficaria</name>
    <dbReference type="NCBI Taxonomy" id="61651"/>
    <lineage>
        <taxon>Bacteria</taxon>
        <taxon>Pseudomonadati</taxon>
        <taxon>Pseudomonadota</taxon>
        <taxon>Gammaproteobacteria</taxon>
        <taxon>Enterobacterales</taxon>
        <taxon>Yersiniaceae</taxon>
        <taxon>Serratia</taxon>
    </lineage>
</organism>
<dbReference type="InterPro" id="IPR047217">
    <property type="entry name" value="S49_SppA_67K_type_N"/>
</dbReference>
<dbReference type="Gene3D" id="6.20.330.10">
    <property type="match status" value="1"/>
</dbReference>
<keyword evidence="8" id="KW-0812">Transmembrane</keyword>
<evidence type="ECO:0000256" key="4">
    <source>
        <dbReference type="ARBA" id="ARBA00022801"/>
    </source>
</evidence>
<proteinExistence type="inferred from homology"/>
<accession>A0A240C532</accession>
<keyword evidence="3 10" id="KW-0645">Protease</keyword>
<dbReference type="GO" id="GO:0006465">
    <property type="term" value="P:signal peptide processing"/>
    <property type="evidence" value="ECO:0007669"/>
    <property type="project" value="InterPro"/>
</dbReference>
<evidence type="ECO:0000259" key="9">
    <source>
        <dbReference type="Pfam" id="PF01343"/>
    </source>
</evidence>
<comment type="similarity">
    <text evidence="2">Belongs to the peptidase S49 family.</text>
</comment>
<dbReference type="NCBIfam" id="NF008195">
    <property type="entry name" value="PRK10949.1"/>
    <property type="match status" value="1"/>
</dbReference>
<dbReference type="Pfam" id="PF01343">
    <property type="entry name" value="Peptidase_S49"/>
    <property type="match status" value="2"/>
</dbReference>
<evidence type="ECO:0000256" key="6">
    <source>
        <dbReference type="ARBA" id="ARBA00023136"/>
    </source>
</evidence>
<dbReference type="KEGG" id="sfj:SAMEA4384070_2767"/>
<dbReference type="STRING" id="1411141.GCA_001590885_00037"/>
<dbReference type="GeneID" id="75027915"/>
<dbReference type="Proteomes" id="UP000215134">
    <property type="component" value="Chromosome 1"/>
</dbReference>
<dbReference type="NCBIfam" id="TIGR00706">
    <property type="entry name" value="SppA_dom"/>
    <property type="match status" value="1"/>
</dbReference>
<protein>
    <submittedName>
        <fullName evidence="10">Protease 4</fullName>
        <ecNumber evidence="10">3.4.21.-</ecNumber>
    </submittedName>
</protein>
<evidence type="ECO:0000256" key="5">
    <source>
        <dbReference type="ARBA" id="ARBA00022825"/>
    </source>
</evidence>
<evidence type="ECO:0000256" key="1">
    <source>
        <dbReference type="ARBA" id="ARBA00004370"/>
    </source>
</evidence>
<keyword evidence="8" id="KW-1133">Transmembrane helix</keyword>
<evidence type="ECO:0000313" key="11">
    <source>
        <dbReference type="Proteomes" id="UP000215134"/>
    </source>
</evidence>